<evidence type="ECO:0000313" key="1">
    <source>
        <dbReference type="EMBL" id="EOS56702.1"/>
    </source>
</evidence>
<reference evidence="1 2" key="1">
    <citation type="submission" date="2013-04" db="EMBL/GenBank/DDBJ databases">
        <title>The Genome Sequence of Paenibacillus barengoltzii G22.</title>
        <authorList>
            <consortium name="The Broad Institute Genomics Platform"/>
            <consortium name="The Broad Institute Genome Sequencing Center for Infectious Disease"/>
            <person name="Earl A."/>
            <person name="Xavier R."/>
            <person name="Elson C."/>
            <person name="Duck W."/>
            <person name="Walker B."/>
            <person name="Young S."/>
            <person name="Zeng Q."/>
            <person name="Gargeya S."/>
            <person name="Fitzgerald M."/>
            <person name="Haas B."/>
            <person name="Abouelleil A."/>
            <person name="Allen A.W."/>
            <person name="Alvarado L."/>
            <person name="Arachchi H.M."/>
            <person name="Berlin A.M."/>
            <person name="Chapman S.B."/>
            <person name="Gainer-Dewar J."/>
            <person name="Goldberg J."/>
            <person name="Griggs A."/>
            <person name="Gujja S."/>
            <person name="Hansen M."/>
            <person name="Howarth C."/>
            <person name="Imamovic A."/>
            <person name="Ireland A."/>
            <person name="Larimer J."/>
            <person name="McCowan C."/>
            <person name="Murphy C."/>
            <person name="Pearson M."/>
            <person name="Poon T.W."/>
            <person name="Priest M."/>
            <person name="Roberts A."/>
            <person name="Saif S."/>
            <person name="Shea T."/>
            <person name="Sisk P."/>
            <person name="Sykes S."/>
            <person name="Wortman J."/>
            <person name="Nusbaum C."/>
            <person name="Birren B."/>
        </authorList>
    </citation>
    <scope>NUCLEOTIDE SEQUENCE [LARGE SCALE GENOMIC DNA]</scope>
    <source>
        <strain evidence="1 2">G22</strain>
    </source>
</reference>
<organism evidence="1 2">
    <name type="scientific">Paenibacillus barengoltzii G22</name>
    <dbReference type="NCBI Taxonomy" id="1235795"/>
    <lineage>
        <taxon>Bacteria</taxon>
        <taxon>Bacillati</taxon>
        <taxon>Bacillota</taxon>
        <taxon>Bacilli</taxon>
        <taxon>Bacillales</taxon>
        <taxon>Paenibacillaceae</taxon>
        <taxon>Paenibacillus</taxon>
    </lineage>
</organism>
<sequence>MDVGSASNLELSRAFRCSRSFQLRCAAQSLASSN</sequence>
<evidence type="ECO:0000313" key="2">
    <source>
        <dbReference type="Proteomes" id="UP000019598"/>
    </source>
</evidence>
<dbReference type="STRING" id="1235795.C812_01903"/>
<proteinExistence type="predicted"/>
<dbReference type="Proteomes" id="UP000019598">
    <property type="component" value="Unassembled WGS sequence"/>
</dbReference>
<dbReference type="AlphaFoldDB" id="R9LLS8"/>
<name>R9LLS8_9BACL</name>
<gene>
    <name evidence="1" type="ORF">C812_01903</name>
</gene>
<feature type="non-terminal residue" evidence="1">
    <location>
        <position position="34"/>
    </location>
</feature>
<dbReference type="EMBL" id="ASSZ01000016">
    <property type="protein sequence ID" value="EOS56702.1"/>
    <property type="molecule type" value="Genomic_DNA"/>
</dbReference>
<dbReference type="HOGENOM" id="CLU_3378662_0_0_9"/>
<comment type="caution">
    <text evidence="1">The sequence shown here is derived from an EMBL/GenBank/DDBJ whole genome shotgun (WGS) entry which is preliminary data.</text>
</comment>
<protein>
    <submittedName>
        <fullName evidence="1">Uncharacterized protein</fullName>
    </submittedName>
</protein>
<accession>R9LLS8</accession>